<proteinExistence type="predicted"/>
<keyword evidence="1" id="KW-1133">Transmembrane helix</keyword>
<comment type="caution">
    <text evidence="2">The sequence shown here is derived from an EMBL/GenBank/DDBJ whole genome shotgun (WGS) entry which is preliminary data.</text>
</comment>
<evidence type="ECO:0000313" key="2">
    <source>
        <dbReference type="EMBL" id="MDP4527863.1"/>
    </source>
</evidence>
<keyword evidence="1" id="KW-0472">Membrane</keyword>
<keyword evidence="1" id="KW-0812">Transmembrane</keyword>
<reference evidence="2 3" key="1">
    <citation type="submission" date="2023-08" db="EMBL/GenBank/DDBJ databases">
        <authorList>
            <person name="Joshi A."/>
            <person name="Thite S."/>
        </authorList>
    </citation>
    <scope>NUCLEOTIDE SEQUENCE [LARGE SCALE GENOMIC DNA]</scope>
    <source>
        <strain evidence="2 3">1E1</strain>
    </source>
</reference>
<organism evidence="2 3">
    <name type="scientific">Alkalimonas delamerensis</name>
    <dbReference type="NCBI Taxonomy" id="265981"/>
    <lineage>
        <taxon>Bacteria</taxon>
        <taxon>Pseudomonadati</taxon>
        <taxon>Pseudomonadota</taxon>
        <taxon>Gammaproteobacteria</taxon>
        <taxon>Alkalimonas</taxon>
    </lineage>
</organism>
<accession>A0ABT9GLL8</accession>
<dbReference type="EMBL" id="JAUZVY010000001">
    <property type="protein sequence ID" value="MDP4527863.1"/>
    <property type="molecule type" value="Genomic_DNA"/>
</dbReference>
<name>A0ABT9GLL8_9GAMM</name>
<evidence type="ECO:0000256" key="1">
    <source>
        <dbReference type="SAM" id="Phobius"/>
    </source>
</evidence>
<feature type="transmembrane region" description="Helical" evidence="1">
    <location>
        <begin position="154"/>
        <end position="172"/>
    </location>
</feature>
<protein>
    <submittedName>
        <fullName evidence="2">Uncharacterized protein</fullName>
    </submittedName>
</protein>
<keyword evidence="3" id="KW-1185">Reference proteome</keyword>
<dbReference type="Proteomes" id="UP001236258">
    <property type="component" value="Unassembled WGS sequence"/>
</dbReference>
<evidence type="ECO:0000313" key="3">
    <source>
        <dbReference type="Proteomes" id="UP001236258"/>
    </source>
</evidence>
<sequence>MQKIPTLPKQLKVMAWLKTLPVPLQIVLIVILLYLTWHFRYYTDGVDEAELIKVEGILYTFDCVPRLTGQDDIILYTSLRERGVWFGSWQKCNNLDSIMHLARDPQQAVFYTKTYQGVLSRDAEGALWIYAVDLVSPNKPLIYPARGLGVHYNPNPWCLAFFFIALALIEALRERWLDYKNKQHKQKARDRPRTGD</sequence>
<feature type="transmembrane region" description="Helical" evidence="1">
    <location>
        <begin position="20"/>
        <end position="37"/>
    </location>
</feature>
<dbReference type="RefSeq" id="WP_305944054.1">
    <property type="nucleotide sequence ID" value="NZ_JAUZVY010000001.1"/>
</dbReference>
<gene>
    <name evidence="2" type="ORF">Q3O59_02295</name>
</gene>